<dbReference type="InterPro" id="IPR026444">
    <property type="entry name" value="Secre_tail"/>
</dbReference>
<evidence type="ECO:0000313" key="3">
    <source>
        <dbReference type="EMBL" id="SMC34011.1"/>
    </source>
</evidence>
<protein>
    <submittedName>
        <fullName evidence="3">Por secretion system C-terminal sorting domain-containing protein</fullName>
    </submittedName>
</protein>
<dbReference type="OrthoDB" id="1153025at2"/>
<evidence type="ECO:0000259" key="2">
    <source>
        <dbReference type="Pfam" id="PF18962"/>
    </source>
</evidence>
<proteinExistence type="predicted"/>
<dbReference type="EMBL" id="FWXS01000001">
    <property type="protein sequence ID" value="SMC34011.1"/>
    <property type="molecule type" value="Genomic_DNA"/>
</dbReference>
<gene>
    <name evidence="3" type="ORF">SAMN06296427_101275</name>
</gene>
<accession>A0A1W1YDX8</accession>
<dbReference type="STRING" id="1434700.SAMN06296427_101275"/>
<dbReference type="NCBIfam" id="TIGR04183">
    <property type="entry name" value="Por_Secre_tail"/>
    <property type="match status" value="1"/>
</dbReference>
<dbReference type="Pfam" id="PF18962">
    <property type="entry name" value="Por_Secre_tail"/>
    <property type="match status" value="1"/>
</dbReference>
<sequence length="109" mass="12810">MFVLTYFDMYDENDNFLYTKNLLYKVGFEGMNTTETEFSHDRFIYPNPGKDIIYISNLQSETSYVLYDLSGRLTQTGKVKDKINISQLYAGTYMLKLETGESFKVYKIK</sequence>
<keyword evidence="4" id="KW-1185">Reference proteome</keyword>
<feature type="domain" description="Secretion system C-terminal sorting" evidence="2">
    <location>
        <begin position="44"/>
        <end position="108"/>
    </location>
</feature>
<evidence type="ECO:0000256" key="1">
    <source>
        <dbReference type="ARBA" id="ARBA00022729"/>
    </source>
</evidence>
<name>A0A1W1YDX8_9FLAO</name>
<dbReference type="RefSeq" id="WP_084015512.1">
    <property type="nucleotide sequence ID" value="NZ_FWXS01000001.1"/>
</dbReference>
<dbReference type="Proteomes" id="UP000192393">
    <property type="component" value="Unassembled WGS sequence"/>
</dbReference>
<keyword evidence="1" id="KW-0732">Signal</keyword>
<organism evidence="3 4">
    <name type="scientific">Moheibacter sediminis</name>
    <dbReference type="NCBI Taxonomy" id="1434700"/>
    <lineage>
        <taxon>Bacteria</taxon>
        <taxon>Pseudomonadati</taxon>
        <taxon>Bacteroidota</taxon>
        <taxon>Flavobacteriia</taxon>
        <taxon>Flavobacteriales</taxon>
        <taxon>Weeksellaceae</taxon>
        <taxon>Moheibacter</taxon>
    </lineage>
</organism>
<evidence type="ECO:0000313" key="4">
    <source>
        <dbReference type="Proteomes" id="UP000192393"/>
    </source>
</evidence>
<dbReference type="AlphaFoldDB" id="A0A1W1YDX8"/>
<reference evidence="4" key="1">
    <citation type="submission" date="2017-04" db="EMBL/GenBank/DDBJ databases">
        <authorList>
            <person name="Varghese N."/>
            <person name="Submissions S."/>
        </authorList>
    </citation>
    <scope>NUCLEOTIDE SEQUENCE [LARGE SCALE GENOMIC DNA]</scope>
    <source>
        <strain evidence="4">CGMCC 1.12708</strain>
    </source>
</reference>